<keyword evidence="2 7" id="KW-0863">Zinc-finger</keyword>
<dbReference type="Proteomes" id="UP000326924">
    <property type="component" value="Unassembled WGS sequence"/>
</dbReference>
<evidence type="ECO:0000259" key="9">
    <source>
        <dbReference type="PROSITE" id="PS50089"/>
    </source>
</evidence>
<dbReference type="InterPro" id="IPR027417">
    <property type="entry name" value="P-loop_NTPase"/>
</dbReference>
<name>A0A5J5EVL1_9PEZI</name>
<dbReference type="InterPro" id="IPR001841">
    <property type="entry name" value="Znf_RING"/>
</dbReference>
<dbReference type="InterPro" id="IPR017907">
    <property type="entry name" value="Znf_RING_CS"/>
</dbReference>
<dbReference type="PROSITE" id="PS50089">
    <property type="entry name" value="ZF_RING_2"/>
    <property type="match status" value="1"/>
</dbReference>
<evidence type="ECO:0008006" key="13">
    <source>
        <dbReference type="Google" id="ProtNLM"/>
    </source>
</evidence>
<feature type="active site" description="Nucleophile" evidence="8">
    <location>
        <position position="755"/>
    </location>
</feature>
<keyword evidence="12" id="KW-1185">Reference proteome</keyword>
<dbReference type="GO" id="GO:0016020">
    <property type="term" value="C:membrane"/>
    <property type="evidence" value="ECO:0007669"/>
    <property type="project" value="TreeGrafter"/>
</dbReference>
<proteinExistence type="predicted"/>
<comment type="caution">
    <text evidence="8">Lacks conserved residue(s) required for the propagation of feature annotation.</text>
</comment>
<dbReference type="PROSITE" id="PS51635">
    <property type="entry name" value="PNPLA"/>
    <property type="match status" value="1"/>
</dbReference>
<feature type="short sequence motif" description="GXSXG" evidence="8">
    <location>
        <begin position="753"/>
        <end position="757"/>
    </location>
</feature>
<comment type="caution">
    <text evidence="11">The sequence shown here is derived from an EMBL/GenBank/DDBJ whole genome shotgun (WGS) entry which is preliminary data.</text>
</comment>
<dbReference type="GO" id="GO:0019369">
    <property type="term" value="P:arachidonate metabolic process"/>
    <property type="evidence" value="ECO:0007669"/>
    <property type="project" value="TreeGrafter"/>
</dbReference>
<evidence type="ECO:0000256" key="5">
    <source>
        <dbReference type="ARBA" id="ARBA00022963"/>
    </source>
</evidence>
<keyword evidence="3 8" id="KW-0378">Hydrolase</keyword>
<dbReference type="GO" id="GO:0046486">
    <property type="term" value="P:glycerolipid metabolic process"/>
    <property type="evidence" value="ECO:0007669"/>
    <property type="project" value="UniProtKB-ARBA"/>
</dbReference>
<feature type="domain" description="RING-type" evidence="9">
    <location>
        <begin position="646"/>
        <end position="691"/>
    </location>
</feature>
<keyword evidence="1" id="KW-0479">Metal-binding</keyword>
<dbReference type="SUPFAM" id="SSF52540">
    <property type="entry name" value="P-loop containing nucleoside triphosphate hydrolases"/>
    <property type="match status" value="1"/>
</dbReference>
<evidence type="ECO:0000313" key="12">
    <source>
        <dbReference type="Proteomes" id="UP000326924"/>
    </source>
</evidence>
<evidence type="ECO:0000256" key="8">
    <source>
        <dbReference type="PROSITE-ProRule" id="PRU01161"/>
    </source>
</evidence>
<reference evidence="11 12" key="1">
    <citation type="submission" date="2019-09" db="EMBL/GenBank/DDBJ databases">
        <title>Draft genome of the ectomycorrhizal ascomycete Sphaerosporella brunnea.</title>
        <authorList>
            <consortium name="DOE Joint Genome Institute"/>
            <person name="Benucci G.M."/>
            <person name="Marozzi G."/>
            <person name="Antonielli L."/>
            <person name="Sanchez S."/>
            <person name="Marco P."/>
            <person name="Wang X."/>
            <person name="Falini L.B."/>
            <person name="Barry K."/>
            <person name="Haridas S."/>
            <person name="Lipzen A."/>
            <person name="Labutti K."/>
            <person name="Grigoriev I.V."/>
            <person name="Murat C."/>
            <person name="Martin F."/>
            <person name="Albertini E."/>
            <person name="Donnini D."/>
            <person name="Bonito G."/>
        </authorList>
    </citation>
    <scope>NUCLEOTIDE SEQUENCE [LARGE SCALE GENOMIC DNA]</scope>
    <source>
        <strain evidence="11 12">Sb_GMNB300</strain>
    </source>
</reference>
<dbReference type="Gene3D" id="3.40.1090.10">
    <property type="entry name" value="Cytosolic phospholipase A2 catalytic domain"/>
    <property type="match status" value="1"/>
</dbReference>
<gene>
    <name evidence="11" type="ORF">FN846DRAFT_779968</name>
</gene>
<evidence type="ECO:0000256" key="6">
    <source>
        <dbReference type="ARBA" id="ARBA00023098"/>
    </source>
</evidence>
<dbReference type="GO" id="GO:0016042">
    <property type="term" value="P:lipid catabolic process"/>
    <property type="evidence" value="ECO:0007669"/>
    <property type="project" value="UniProtKB-UniRule"/>
</dbReference>
<dbReference type="GO" id="GO:0047499">
    <property type="term" value="F:calcium-independent phospholipase A2 activity"/>
    <property type="evidence" value="ECO:0007669"/>
    <property type="project" value="TreeGrafter"/>
</dbReference>
<keyword evidence="5 8" id="KW-0442">Lipid degradation</keyword>
<dbReference type="SUPFAM" id="SSF57850">
    <property type="entry name" value="RING/U-box"/>
    <property type="match status" value="1"/>
</dbReference>
<sequence length="1101" mass="123812">MDTQGTDESVAEGIALSCQECPDDGPRDKGREAVKETSKVDVFYCNQCDLTFCGTCWNKQAAHKKNKYHRQTDPKDQDTVNRIICPPSAKTADLQHQANYGSKWFGVSIRDNMVSLNTTSRYRELSMDMDMDSEQYPALISFVGITGAGKSTLINALVNVNIKTPTQAPIIGRSADRHAPTSGDVHLFCDPSSWRSDRPCLFADCEGLQGGNSDPVAVQTMERVRSTVGLGKRGRQRLNISWAQPKQRSRQFMVEEFYPRVLFTFSDVVCYVERNMRIIETVFVRLIKWADGVMHKSVNQPMLPFAIIVNNGVKKEVSDEDWWSDGLGDVLLDNFKDCVNKDPELRKFADQWRSPSKPISTLKDLLLCYYSGIKIIGIPDMNTYHASYVLERYETLRKEIHDAAAVTKKLRMKAELLLNSDDLDVYFGYAFNHFAEHPNSPFDFLNAAFLRNPVRATFTPHIVKAAMSLHESRTFNTAAELFHKLAPLVASSILLEVCRKGYPQKAKKLLEEFEKYMNSAFEEFYSGRWPCGYQDKNGKKCCVNVANKHHKGHQAQGGRIFAVGAYIRDQHHSPASTDEDHRKDFFNAVSNKYQSLAHTLESQNGDRFRRTAARLHRETLLSPCYLGMWNETSKTGVRARTSHHTCFGCLFSPPRHVLHCGHVLCEDCIDDYSDQDEMRMHFTVRTCPLCHQRGPLSTTPWTIKRDPWEAPPRILCLDGGGVRSVIQLRILSALEGHIGLGLPIQEFFDLIVGTSAGGIVALGLGAKRLPVNQCVQMFKEVAEKAFTKRTGCDTAVLKHFIEVVGQGRCHSSSLNAVLKAVFGEAPLFGETQNLINRELKVGVTTTTSTGHPCFAASYNRASSEKSKYEFLRAETKEKELKIWEAARATSAAPRYFRPFHDKPTGAYFADGALCFNNPVEIADDERKLLWPQHPQPAMLLSIGTGSKAGITGADGSDADSMPNHNGPCAYLRRLKVIVTHQIAQNMDAQRIWERFMDKQERGTGGKYFRLNPEFKGPLPKLDQVKDLETLEKKANDFCGEESAQLKEIADRLIASLFYFSLDNSVSVDKDGNSKYHCKGLGNHIPFFFTVNNFLQAKLCVD</sequence>
<dbReference type="InterPro" id="IPR002641">
    <property type="entry name" value="PNPLA_dom"/>
</dbReference>
<keyword evidence="6 8" id="KW-0443">Lipid metabolism</keyword>
<dbReference type="SMART" id="SM00184">
    <property type="entry name" value="RING"/>
    <property type="match status" value="1"/>
</dbReference>
<dbReference type="Gene3D" id="3.40.50.300">
    <property type="entry name" value="P-loop containing nucleotide triphosphate hydrolases"/>
    <property type="match status" value="1"/>
</dbReference>
<keyword evidence="4" id="KW-0862">Zinc</keyword>
<dbReference type="EMBL" id="VXIS01000115">
    <property type="protein sequence ID" value="KAA8903651.1"/>
    <property type="molecule type" value="Genomic_DNA"/>
</dbReference>
<dbReference type="InParanoid" id="A0A5J5EVL1"/>
<evidence type="ECO:0000256" key="3">
    <source>
        <dbReference type="ARBA" id="ARBA00022801"/>
    </source>
</evidence>
<evidence type="ECO:0000256" key="7">
    <source>
        <dbReference type="PROSITE-ProRule" id="PRU00175"/>
    </source>
</evidence>
<dbReference type="GO" id="GO:0008270">
    <property type="term" value="F:zinc ion binding"/>
    <property type="evidence" value="ECO:0007669"/>
    <property type="project" value="UniProtKB-KW"/>
</dbReference>
<evidence type="ECO:0000259" key="10">
    <source>
        <dbReference type="PROSITE" id="PS51635"/>
    </source>
</evidence>
<dbReference type="PANTHER" id="PTHR24185">
    <property type="entry name" value="CALCIUM-INDEPENDENT PHOSPHOLIPASE A2-GAMMA"/>
    <property type="match status" value="1"/>
</dbReference>
<dbReference type="InterPro" id="IPR013083">
    <property type="entry name" value="Znf_RING/FYVE/PHD"/>
</dbReference>
<dbReference type="InterPro" id="IPR016035">
    <property type="entry name" value="Acyl_Trfase/lysoPLipase"/>
</dbReference>
<evidence type="ECO:0000256" key="1">
    <source>
        <dbReference type="ARBA" id="ARBA00022723"/>
    </source>
</evidence>
<organism evidence="11 12">
    <name type="scientific">Sphaerosporella brunnea</name>
    <dbReference type="NCBI Taxonomy" id="1250544"/>
    <lineage>
        <taxon>Eukaryota</taxon>
        <taxon>Fungi</taxon>
        <taxon>Dikarya</taxon>
        <taxon>Ascomycota</taxon>
        <taxon>Pezizomycotina</taxon>
        <taxon>Pezizomycetes</taxon>
        <taxon>Pezizales</taxon>
        <taxon>Pyronemataceae</taxon>
        <taxon>Sphaerosporella</taxon>
    </lineage>
</organism>
<dbReference type="PANTHER" id="PTHR24185:SF1">
    <property type="entry name" value="CALCIUM-INDEPENDENT PHOSPHOLIPASE A2-GAMMA"/>
    <property type="match status" value="1"/>
</dbReference>
<dbReference type="OrthoDB" id="194358at2759"/>
<accession>A0A5J5EVL1</accession>
<feature type="domain" description="PNPLA" evidence="10">
    <location>
        <begin position="715"/>
        <end position="923"/>
    </location>
</feature>
<feature type="active site" description="Proton acceptor" evidence="8">
    <location>
        <position position="910"/>
    </location>
</feature>
<dbReference type="Gene3D" id="3.30.40.10">
    <property type="entry name" value="Zinc/RING finger domain, C3HC4 (zinc finger)"/>
    <property type="match status" value="1"/>
</dbReference>
<dbReference type="AlphaFoldDB" id="A0A5J5EVL1"/>
<dbReference type="SUPFAM" id="SSF52151">
    <property type="entry name" value="FabD/lysophospholipase-like"/>
    <property type="match status" value="1"/>
</dbReference>
<dbReference type="Pfam" id="PF01734">
    <property type="entry name" value="Patatin"/>
    <property type="match status" value="1"/>
</dbReference>
<evidence type="ECO:0000256" key="4">
    <source>
        <dbReference type="ARBA" id="ARBA00022833"/>
    </source>
</evidence>
<dbReference type="CDD" id="cd07199">
    <property type="entry name" value="Pat17_PNPLA8_PNPLA9_like"/>
    <property type="match status" value="1"/>
</dbReference>
<protein>
    <recommendedName>
        <fullName evidence="13">Acyl transferase/acyl hydrolase/lysophospholipase</fullName>
    </recommendedName>
</protein>
<evidence type="ECO:0000256" key="2">
    <source>
        <dbReference type="ARBA" id="ARBA00022771"/>
    </source>
</evidence>
<evidence type="ECO:0000313" key="11">
    <source>
        <dbReference type="EMBL" id="KAA8903651.1"/>
    </source>
</evidence>
<feature type="short sequence motif" description="DGA/G" evidence="8">
    <location>
        <begin position="910"/>
        <end position="912"/>
    </location>
</feature>
<dbReference type="PROSITE" id="PS00518">
    <property type="entry name" value="ZF_RING_1"/>
    <property type="match status" value="1"/>
</dbReference>